<accession>A0A2C5XS38</accession>
<dbReference type="PANTHER" id="PTHR35896:SF3">
    <property type="entry name" value="MAJOR FACILITATOR SUPERFAMILY TRANSPORTER"/>
    <property type="match status" value="1"/>
</dbReference>
<organism evidence="2 3">
    <name type="scientific">Ophiocordyceps australis</name>
    <dbReference type="NCBI Taxonomy" id="1399860"/>
    <lineage>
        <taxon>Eukaryota</taxon>
        <taxon>Fungi</taxon>
        <taxon>Dikarya</taxon>
        <taxon>Ascomycota</taxon>
        <taxon>Pezizomycotina</taxon>
        <taxon>Sordariomycetes</taxon>
        <taxon>Hypocreomycetidae</taxon>
        <taxon>Hypocreales</taxon>
        <taxon>Ophiocordycipitaceae</taxon>
        <taxon>Ophiocordyceps</taxon>
    </lineage>
</organism>
<evidence type="ECO:0000256" key="1">
    <source>
        <dbReference type="SAM" id="Phobius"/>
    </source>
</evidence>
<proteinExistence type="predicted"/>
<keyword evidence="1" id="KW-1133">Transmembrane helix</keyword>
<gene>
    <name evidence="2" type="ORF">CDD82_3018</name>
</gene>
<dbReference type="InterPro" id="IPR053008">
    <property type="entry name" value="Phomopsin_biosynth_assoc"/>
</dbReference>
<evidence type="ECO:0000313" key="3">
    <source>
        <dbReference type="Proteomes" id="UP000224854"/>
    </source>
</evidence>
<comment type="caution">
    <text evidence="2">The sequence shown here is derived from an EMBL/GenBank/DDBJ whole genome shotgun (WGS) entry which is preliminary data.</text>
</comment>
<sequence>MASTLSRSWQRIKTESKLSWRLSASTADSAYQHDSFNLKHQLRKRVHLLGVISLLSILIVIFEIVAHVGFNTPSSAQAHQALSLKPRPQLSHPLSQCGSSPAQAQKLGCRFDELSFAWQAPDCFDNKTVDEFLQAGPWTYFADEAGTIPMRHEHLRLDKVLVHVAWRFHVDHCLHLRRQMVRLVLDGRPMDSHLAPYKHTVHCGVTLLDADTPLDNLHTAAPVIYPACKPLPDWAA</sequence>
<evidence type="ECO:0000313" key="2">
    <source>
        <dbReference type="EMBL" id="PHH78509.1"/>
    </source>
</evidence>
<keyword evidence="1" id="KW-0472">Membrane</keyword>
<dbReference type="OrthoDB" id="3501153at2759"/>
<feature type="transmembrane region" description="Helical" evidence="1">
    <location>
        <begin position="48"/>
        <end position="70"/>
    </location>
</feature>
<dbReference type="AlphaFoldDB" id="A0A2C5XS38"/>
<protein>
    <submittedName>
        <fullName evidence="2">Uncharacterized protein</fullName>
    </submittedName>
</protein>
<keyword evidence="1" id="KW-0812">Transmembrane</keyword>
<dbReference type="Proteomes" id="UP000224854">
    <property type="component" value="Unassembled WGS sequence"/>
</dbReference>
<dbReference type="EMBL" id="NJEU01000221">
    <property type="protein sequence ID" value="PHH78509.1"/>
    <property type="molecule type" value="Genomic_DNA"/>
</dbReference>
<reference evidence="2 3" key="1">
    <citation type="submission" date="2017-06" db="EMBL/GenBank/DDBJ databases">
        <title>Ant-infecting Ophiocordyceps genomes reveal a high diversity of potential behavioral manipulation genes and a possible major role for enterotoxins.</title>
        <authorList>
            <person name="De Bekker C."/>
            <person name="Evans H.C."/>
            <person name="Brachmann A."/>
            <person name="Hughes D.P."/>
        </authorList>
    </citation>
    <scope>NUCLEOTIDE SEQUENCE [LARGE SCALE GENOMIC DNA]</scope>
    <source>
        <strain evidence="2 3">1348a</strain>
    </source>
</reference>
<name>A0A2C5XS38_9HYPO</name>
<keyword evidence="3" id="KW-1185">Reference proteome</keyword>
<dbReference type="PANTHER" id="PTHR35896">
    <property type="entry name" value="IG-LIKE DOMAIN-CONTAINING PROTEIN"/>
    <property type="match status" value="1"/>
</dbReference>